<evidence type="ECO:0000313" key="3">
    <source>
        <dbReference type="Proteomes" id="UP000663868"/>
    </source>
</evidence>
<keyword evidence="1" id="KW-1133">Transmembrane helix</keyword>
<feature type="transmembrane region" description="Helical" evidence="1">
    <location>
        <begin position="72"/>
        <end position="91"/>
    </location>
</feature>
<dbReference type="GO" id="GO:0005886">
    <property type="term" value="C:plasma membrane"/>
    <property type="evidence" value="ECO:0007669"/>
    <property type="project" value="TreeGrafter"/>
</dbReference>
<evidence type="ECO:0000313" key="2">
    <source>
        <dbReference type="EMBL" id="CAF4007255.1"/>
    </source>
</evidence>
<dbReference type="PANTHER" id="PTHR10165">
    <property type="entry name" value="LIPID PHOSPHATE PHOSPHATASE"/>
    <property type="match status" value="1"/>
</dbReference>
<feature type="transmembrane region" description="Helical" evidence="1">
    <location>
        <begin position="128"/>
        <end position="146"/>
    </location>
</feature>
<dbReference type="GO" id="GO:0008195">
    <property type="term" value="F:phosphatidate phosphatase activity"/>
    <property type="evidence" value="ECO:0007669"/>
    <property type="project" value="TreeGrafter"/>
</dbReference>
<dbReference type="AlphaFoldDB" id="A0A819P320"/>
<feature type="transmembrane region" description="Helical" evidence="1">
    <location>
        <begin position="28"/>
        <end position="49"/>
    </location>
</feature>
<dbReference type="GO" id="GO:0046839">
    <property type="term" value="P:phospholipid dephosphorylation"/>
    <property type="evidence" value="ECO:0007669"/>
    <property type="project" value="TreeGrafter"/>
</dbReference>
<evidence type="ECO:0000256" key="1">
    <source>
        <dbReference type="SAM" id="Phobius"/>
    </source>
</evidence>
<dbReference type="EMBL" id="CAJOBB010002905">
    <property type="protein sequence ID" value="CAF4007255.1"/>
    <property type="molecule type" value="Genomic_DNA"/>
</dbReference>
<name>A0A819P320_9BILA</name>
<dbReference type="PANTHER" id="PTHR10165:SF103">
    <property type="entry name" value="PHOSPHOLIPID PHOSPHATASE HOMOLOG 1.2 HOMOLOG"/>
    <property type="match status" value="1"/>
</dbReference>
<dbReference type="Gene3D" id="1.20.144.10">
    <property type="entry name" value="Phosphatidic acid phosphatase type 2/haloperoxidase"/>
    <property type="match status" value="1"/>
</dbReference>
<comment type="caution">
    <text evidence="2">The sequence shown here is derived from an EMBL/GenBank/DDBJ whole genome shotgun (WGS) entry which is preliminary data.</text>
</comment>
<keyword evidence="1" id="KW-0472">Membrane</keyword>
<organism evidence="2 3">
    <name type="scientific">Adineta steineri</name>
    <dbReference type="NCBI Taxonomy" id="433720"/>
    <lineage>
        <taxon>Eukaryota</taxon>
        <taxon>Metazoa</taxon>
        <taxon>Spiralia</taxon>
        <taxon>Gnathifera</taxon>
        <taxon>Rotifera</taxon>
        <taxon>Eurotatoria</taxon>
        <taxon>Bdelloidea</taxon>
        <taxon>Adinetida</taxon>
        <taxon>Adinetidae</taxon>
        <taxon>Adineta</taxon>
    </lineage>
</organism>
<accession>A0A819P320</accession>
<reference evidence="2" key="1">
    <citation type="submission" date="2021-02" db="EMBL/GenBank/DDBJ databases">
        <authorList>
            <person name="Nowell W R."/>
        </authorList>
    </citation>
    <scope>NUCLEOTIDE SEQUENCE</scope>
</reference>
<dbReference type="Proteomes" id="UP000663868">
    <property type="component" value="Unassembled WGS sequence"/>
</dbReference>
<sequence>MFASQYAPRRSPPAVTDQYHHRESIWRVLLDILCLLILLIITLITHFVAKPFARGFSCSDTTIRYPLRDDTIPVYAAVLLSIGLPVAIMWFTEVFKRFHYSIYPRQRFITRLGFCGIRSVDISPIVRNLYILTVTFAYGYLATWVLTETTKNFVGELRPDFIAICRPSYNCSAVTSLYQYDTYLQDTVDYTCQNTDTSAVRDPRDKWSIVFEDTNDPLLASVNFPIEYFIPSTSSTCKSTSFTNDNSSDNINDYKSRKYFEPLPTPTPPPQISSITTDEQLHSFQYDNESDFLTLMQQPTMKITQANLSPSIFLQRTSSSSFSVIYTYDRQSSKVNVTLKYTGIHPKFNYSTSKIILEEFIQIISDKLDENSIGIMTKSFRNTRFDVDELRGSLPLPTTILQNMLLTQPNSTDKQKIIEKENIKGVIAGT</sequence>
<proteinExistence type="predicted"/>
<gene>
    <name evidence="2" type="ORF">KXQ929_LOCUS28850</name>
</gene>
<protein>
    <submittedName>
        <fullName evidence="2">Uncharacterized protein</fullName>
    </submittedName>
</protein>
<keyword evidence="1" id="KW-0812">Transmembrane</keyword>
<dbReference type="GO" id="GO:0007165">
    <property type="term" value="P:signal transduction"/>
    <property type="evidence" value="ECO:0007669"/>
    <property type="project" value="TreeGrafter"/>
</dbReference>
<dbReference type="InterPro" id="IPR043216">
    <property type="entry name" value="PAP-like"/>
</dbReference>
<dbReference type="GO" id="GO:0006644">
    <property type="term" value="P:phospholipid metabolic process"/>
    <property type="evidence" value="ECO:0007669"/>
    <property type="project" value="InterPro"/>
</dbReference>